<feature type="region of interest" description="Disordered" evidence="1">
    <location>
        <begin position="351"/>
        <end position="376"/>
    </location>
</feature>
<proteinExistence type="predicted"/>
<evidence type="ECO:0000256" key="2">
    <source>
        <dbReference type="SAM" id="Phobius"/>
    </source>
</evidence>
<keyword evidence="2" id="KW-0472">Membrane</keyword>
<evidence type="ECO:0000313" key="4">
    <source>
        <dbReference type="EMBL" id="CAE7242039.1"/>
    </source>
</evidence>
<evidence type="ECO:0000259" key="3">
    <source>
        <dbReference type="Pfam" id="PF08588"/>
    </source>
</evidence>
<name>A0A812LI16_9DINO</name>
<gene>
    <name evidence="4" type="primary">Zfp36l1</name>
    <name evidence="4" type="ORF">SNAT2548_LOCUS11049</name>
</gene>
<keyword evidence="2" id="KW-1133">Transmembrane helix</keyword>
<dbReference type="OrthoDB" id="410307at2759"/>
<protein>
    <submittedName>
        <fullName evidence="4">Zfp36l1 protein</fullName>
    </submittedName>
</protein>
<keyword evidence="2" id="KW-0812">Transmembrane</keyword>
<keyword evidence="5" id="KW-1185">Reference proteome</keyword>
<comment type="caution">
    <text evidence="4">The sequence shown here is derived from an EMBL/GenBank/DDBJ whole genome shotgun (WGS) entry which is preliminary data.</text>
</comment>
<feature type="compositionally biased region" description="Pro residues" evidence="1">
    <location>
        <begin position="435"/>
        <end position="451"/>
    </location>
</feature>
<feature type="compositionally biased region" description="Pro residues" evidence="1">
    <location>
        <begin position="356"/>
        <end position="372"/>
    </location>
</feature>
<dbReference type="InterPro" id="IPR013897">
    <property type="entry name" value="Duc1"/>
</dbReference>
<organism evidence="4 5">
    <name type="scientific">Symbiodinium natans</name>
    <dbReference type="NCBI Taxonomy" id="878477"/>
    <lineage>
        <taxon>Eukaryota</taxon>
        <taxon>Sar</taxon>
        <taxon>Alveolata</taxon>
        <taxon>Dinophyceae</taxon>
        <taxon>Suessiales</taxon>
        <taxon>Symbiodiniaceae</taxon>
        <taxon>Symbiodinium</taxon>
    </lineage>
</organism>
<dbReference type="EMBL" id="CAJNDS010000957">
    <property type="protein sequence ID" value="CAE7242039.1"/>
    <property type="molecule type" value="Genomic_DNA"/>
</dbReference>
<accession>A0A812LI16</accession>
<evidence type="ECO:0000313" key="5">
    <source>
        <dbReference type="Proteomes" id="UP000604046"/>
    </source>
</evidence>
<dbReference type="Proteomes" id="UP000604046">
    <property type="component" value="Unassembled WGS sequence"/>
</dbReference>
<feature type="transmembrane region" description="Helical" evidence="2">
    <location>
        <begin position="658"/>
        <end position="679"/>
    </location>
</feature>
<dbReference type="Pfam" id="PF08588">
    <property type="entry name" value="Duc1"/>
    <property type="match status" value="1"/>
</dbReference>
<evidence type="ECO:0000256" key="1">
    <source>
        <dbReference type="SAM" id="MobiDB-lite"/>
    </source>
</evidence>
<reference evidence="4" key="1">
    <citation type="submission" date="2021-02" db="EMBL/GenBank/DDBJ databases">
        <authorList>
            <person name="Dougan E. K."/>
            <person name="Rhodes N."/>
            <person name="Thang M."/>
            <person name="Chan C."/>
        </authorList>
    </citation>
    <scope>NUCLEOTIDE SEQUENCE</scope>
</reference>
<feature type="domain" description="Domain of unknown function at the cortex 1" evidence="3">
    <location>
        <begin position="716"/>
        <end position="872"/>
    </location>
</feature>
<dbReference type="AlphaFoldDB" id="A0A812LI16"/>
<feature type="region of interest" description="Disordered" evidence="1">
    <location>
        <begin position="394"/>
        <end position="454"/>
    </location>
</feature>
<sequence>MEDFAREHYKDEAALSQLYEVVDRLRVAAKDVQNYVDRSLVLTHAFVPIIESTYPCHGGNQAVSLAHSLHLALGRVKEAVGGGGAHGSGGLPPSPGAADLLADTERTIGSVTGNTPDGLQPILEEKDDQPEENVVLARVPLEGFACRLFQFHPPRRRKGKSQSLIAFDADEAFVAFDAFEAFETIPSHSLTVLETGMLASQKSWAVDHFTLGKPSGFCKKAESLQCWWGQNMAAMGAMGVPPMGGNFMWPCGGPAGMGCPVPAINEDQRNYMGQIVAGMKNCSLFQVATSLQAAVNAQVKIPPQFLATVQQWIQSREQSETGLSNMQLAQFIGAASFNDQANGNLPCANVQAAQAQPPPPAPPPPPSAPLPSSPMYVASPLPNSPMYVESPLYGKDLRRPAEPAAAAAGSKDRRRPAEPARPPSGARDSRRPAEPNMPPPRRPPPPPPPMLPCCTESMTRAAARVISALRMFRQPGLFEIAAREQRLGGWKGLEGSASLPFGLGSVGLSTASSAASSPARKRQLQLLALLSRRGTALIRAVVSDGGHPAICRGGHAHGGWRLDSSAAWSIHSHGDANCYPDSHPNGHCYCAKHRGDFPETVEPEARLCFAHGFVVICLAIVLPVRQLHWSQAPKDTQQPHLSAMAVVLDDALSSDAPWLPYCAMLVMLEFALLGIWFLVSSAQKLWRRSVVEQAPAAREEPVPGSDSGHLLVANASPCGPRGKGAPSYSTEPTDFDSGICHGSWLCIHKPTADAERMKAGDYPFADHLHARKRLWEFRLQLKFRESVPAENVFFGCEQDRYYHVGTIERYISSSVIALLRHASGDAMYQTHGDDPSSVQGEPERPAIVFPLWVMDQLIITEEGDEPPSLNAPTSLSRLSCLMQLLRTSCFVFPVCFDAEDIM</sequence>